<gene>
    <name evidence="1" type="ORF">HDIA_4766</name>
</gene>
<evidence type="ECO:0008006" key="3">
    <source>
        <dbReference type="Google" id="ProtNLM"/>
    </source>
</evidence>
<dbReference type="RefSeq" id="WP_099558522.1">
    <property type="nucleotide sequence ID" value="NZ_LT960614.1"/>
</dbReference>
<protein>
    <recommendedName>
        <fullName evidence="3">Antitoxin MazE</fullName>
    </recommendedName>
</protein>
<sequence>MPSSVNERVERRRQALRAAGLRPIQIWVPDNRRPGFADECRRQALLAAQSDAADAELTDILDTALAELAEPEE</sequence>
<dbReference type="EMBL" id="LT960614">
    <property type="protein sequence ID" value="SON58307.1"/>
    <property type="molecule type" value="Genomic_DNA"/>
</dbReference>
<reference evidence="2" key="1">
    <citation type="submission" date="2017-09" db="EMBL/GenBank/DDBJ databases">
        <title>Genome sequence of Nannocystis excedens DSM 71.</title>
        <authorList>
            <person name="Blom J."/>
        </authorList>
    </citation>
    <scope>NUCLEOTIDE SEQUENCE [LARGE SCALE GENOMIC DNA]</scope>
    <source>
        <strain evidence="2">type strain: E19</strain>
    </source>
</reference>
<organism evidence="1 2">
    <name type="scientific">Hartmannibacter diazotrophicus</name>
    <dbReference type="NCBI Taxonomy" id="1482074"/>
    <lineage>
        <taxon>Bacteria</taxon>
        <taxon>Pseudomonadati</taxon>
        <taxon>Pseudomonadota</taxon>
        <taxon>Alphaproteobacteria</taxon>
        <taxon>Hyphomicrobiales</taxon>
        <taxon>Pleomorphomonadaceae</taxon>
        <taxon>Hartmannibacter</taxon>
    </lineage>
</organism>
<evidence type="ECO:0000313" key="2">
    <source>
        <dbReference type="Proteomes" id="UP000223606"/>
    </source>
</evidence>
<accession>A0A2C9DDC5</accession>
<evidence type="ECO:0000313" key="1">
    <source>
        <dbReference type="EMBL" id="SON58307.1"/>
    </source>
</evidence>
<dbReference type="KEGG" id="hdi:HDIA_4766"/>
<dbReference type="InterPro" id="IPR021558">
    <property type="entry name" value="MazE-like"/>
</dbReference>
<dbReference type="Proteomes" id="UP000223606">
    <property type="component" value="Chromosome 1"/>
</dbReference>
<name>A0A2C9DDC5_9HYPH</name>
<keyword evidence="2" id="KW-1185">Reference proteome</keyword>
<proteinExistence type="predicted"/>
<dbReference type="AlphaFoldDB" id="A0A2C9DDC5"/>
<dbReference type="Pfam" id="PF11455">
    <property type="entry name" value="MazE-like"/>
    <property type="match status" value="1"/>
</dbReference>